<gene>
    <name evidence="1" type="ORF">CJOHNSTONI_LOCUS7778</name>
</gene>
<organism evidence="1 2">
    <name type="scientific">Cercopithifilaria johnstoni</name>
    <dbReference type="NCBI Taxonomy" id="2874296"/>
    <lineage>
        <taxon>Eukaryota</taxon>
        <taxon>Metazoa</taxon>
        <taxon>Ecdysozoa</taxon>
        <taxon>Nematoda</taxon>
        <taxon>Chromadorea</taxon>
        <taxon>Rhabditida</taxon>
        <taxon>Spirurina</taxon>
        <taxon>Spiruromorpha</taxon>
        <taxon>Filarioidea</taxon>
        <taxon>Onchocercidae</taxon>
        <taxon>Cercopithifilaria</taxon>
    </lineage>
</organism>
<sequence>MTNGGSTMRYAQSISKMKSFGKCEMGRCGRLIAITSQFPSRSLLAVAGIGDNARIDAFILVGCIIYMEIIFT</sequence>
<name>A0A8J2Q637_9BILA</name>
<evidence type="ECO:0000313" key="1">
    <source>
        <dbReference type="EMBL" id="CAG9538027.1"/>
    </source>
</evidence>
<comment type="caution">
    <text evidence="1">The sequence shown here is derived from an EMBL/GenBank/DDBJ whole genome shotgun (WGS) entry which is preliminary data.</text>
</comment>
<protein>
    <submittedName>
        <fullName evidence="1">Uncharacterized protein</fullName>
    </submittedName>
</protein>
<dbReference type="Proteomes" id="UP000746747">
    <property type="component" value="Unassembled WGS sequence"/>
</dbReference>
<dbReference type="AlphaFoldDB" id="A0A8J2Q637"/>
<accession>A0A8J2Q637</accession>
<reference evidence="1" key="1">
    <citation type="submission" date="2021-09" db="EMBL/GenBank/DDBJ databases">
        <authorList>
            <consortium name="Pathogen Informatics"/>
        </authorList>
    </citation>
    <scope>NUCLEOTIDE SEQUENCE</scope>
</reference>
<evidence type="ECO:0000313" key="2">
    <source>
        <dbReference type="Proteomes" id="UP000746747"/>
    </source>
</evidence>
<proteinExistence type="predicted"/>
<keyword evidence="2" id="KW-1185">Reference proteome</keyword>
<dbReference type="EMBL" id="CAKAEH010001614">
    <property type="protein sequence ID" value="CAG9538027.1"/>
    <property type="molecule type" value="Genomic_DNA"/>
</dbReference>